<name>A0A366H2S7_9BACT</name>
<evidence type="ECO:0000256" key="2">
    <source>
        <dbReference type="ARBA" id="ARBA00022448"/>
    </source>
</evidence>
<feature type="transmembrane region" description="Helical" evidence="9">
    <location>
        <begin position="269"/>
        <end position="288"/>
    </location>
</feature>
<feature type="transmembrane region" description="Helical" evidence="9">
    <location>
        <begin position="113"/>
        <end position="136"/>
    </location>
</feature>
<evidence type="ECO:0000256" key="7">
    <source>
        <dbReference type="ARBA" id="ARBA00023136"/>
    </source>
</evidence>
<dbReference type="Pfam" id="PF00999">
    <property type="entry name" value="Na_H_Exchanger"/>
    <property type="match status" value="1"/>
</dbReference>
<dbReference type="InterPro" id="IPR006153">
    <property type="entry name" value="Cation/H_exchanger_TM"/>
</dbReference>
<keyword evidence="6" id="KW-0406">Ion transport</keyword>
<dbReference type="PANTHER" id="PTHR43562:SF4">
    <property type="entry name" value="NA(+)_H(+) ANTIPORTER NHAS5"/>
    <property type="match status" value="1"/>
</dbReference>
<feature type="transmembrane region" description="Helical" evidence="9">
    <location>
        <begin position="6"/>
        <end position="25"/>
    </location>
</feature>
<evidence type="ECO:0000256" key="4">
    <source>
        <dbReference type="ARBA" id="ARBA00022692"/>
    </source>
</evidence>
<dbReference type="EMBL" id="QNRR01000022">
    <property type="protein sequence ID" value="RBP35352.1"/>
    <property type="molecule type" value="Genomic_DNA"/>
</dbReference>
<comment type="caution">
    <text evidence="11">The sequence shown here is derived from an EMBL/GenBank/DDBJ whole genome shotgun (WGS) entry which is preliminary data.</text>
</comment>
<feature type="compositionally biased region" description="Low complexity" evidence="8">
    <location>
        <begin position="398"/>
        <end position="412"/>
    </location>
</feature>
<dbReference type="OrthoDB" id="9793589at2"/>
<dbReference type="GO" id="GO:0016020">
    <property type="term" value="C:membrane"/>
    <property type="evidence" value="ECO:0007669"/>
    <property type="project" value="UniProtKB-SubCell"/>
</dbReference>
<keyword evidence="4 9" id="KW-0812">Transmembrane</keyword>
<keyword evidence="3" id="KW-0050">Antiport</keyword>
<evidence type="ECO:0000256" key="9">
    <source>
        <dbReference type="SAM" id="Phobius"/>
    </source>
</evidence>
<dbReference type="PANTHER" id="PTHR43562">
    <property type="entry name" value="NAPA-TYPE SODIUM/HYDROGEN ANTIPORTER"/>
    <property type="match status" value="1"/>
</dbReference>
<gene>
    <name evidence="11" type="ORF">DES53_12219</name>
</gene>
<evidence type="ECO:0000256" key="6">
    <source>
        <dbReference type="ARBA" id="ARBA00023065"/>
    </source>
</evidence>
<feature type="transmembrane region" description="Helical" evidence="9">
    <location>
        <begin position="57"/>
        <end position="77"/>
    </location>
</feature>
<keyword evidence="7 9" id="KW-0472">Membrane</keyword>
<feature type="transmembrane region" description="Helical" evidence="9">
    <location>
        <begin position="89"/>
        <end position="107"/>
    </location>
</feature>
<dbReference type="AlphaFoldDB" id="A0A366H2S7"/>
<accession>A0A366H2S7</accession>
<organism evidence="11 12">
    <name type="scientific">Roseimicrobium gellanilyticum</name>
    <dbReference type="NCBI Taxonomy" id="748857"/>
    <lineage>
        <taxon>Bacteria</taxon>
        <taxon>Pseudomonadati</taxon>
        <taxon>Verrucomicrobiota</taxon>
        <taxon>Verrucomicrobiia</taxon>
        <taxon>Verrucomicrobiales</taxon>
        <taxon>Verrucomicrobiaceae</taxon>
        <taxon>Roseimicrobium</taxon>
    </lineage>
</organism>
<protein>
    <submittedName>
        <fullName evidence="11">Kef-type K+ transport system membrane component KefB</fullName>
    </submittedName>
</protein>
<feature type="transmembrane region" description="Helical" evidence="9">
    <location>
        <begin position="300"/>
        <end position="321"/>
    </location>
</feature>
<dbReference type="GO" id="GO:1902600">
    <property type="term" value="P:proton transmembrane transport"/>
    <property type="evidence" value="ECO:0007669"/>
    <property type="project" value="InterPro"/>
</dbReference>
<evidence type="ECO:0000259" key="10">
    <source>
        <dbReference type="Pfam" id="PF00999"/>
    </source>
</evidence>
<sequence length="424" mass="45298">MFEGVTILTTFAIAMTMVVLMPKLMERLRLPAILGFIIAGFLLGPAAMGLIKEDGPVIYLLAELGKLLFMFFVGFEIDLDDFKKTRTRSITFGVLTFILPFAAGVLVGRLTGFGWNASLLIGSIIASHTLLAFPILQKLGLTQHPTVLMVVGGTIFTDIASMLVLAVTVSVHLTGFSWSFLGKEMLELAIFVPLILFGAGNLARKAIIRYGQKPELRVTIMLVVIVVCAEGARIINLEGIVGAFLAGIAVKRAVRGKFAVEQLEVTSQALFIPAFFLTTGFLVDPVVLKQSITESPGMTFGMLAGVLAGKTVAALLTGLIFRQSRPEMGTVASLSFPQMAATLASAVVGYQCINSQGVRLLDATFVNASVLIVIVTCVLGPILTERYAKQMRQDATAEAKTSSASESEVAVAPDVATERRSLCS</sequence>
<feature type="transmembrane region" description="Helical" evidence="9">
    <location>
        <begin position="148"/>
        <end position="173"/>
    </location>
</feature>
<evidence type="ECO:0000256" key="1">
    <source>
        <dbReference type="ARBA" id="ARBA00004141"/>
    </source>
</evidence>
<evidence type="ECO:0000256" key="8">
    <source>
        <dbReference type="SAM" id="MobiDB-lite"/>
    </source>
</evidence>
<feature type="transmembrane region" description="Helical" evidence="9">
    <location>
        <begin position="365"/>
        <end position="383"/>
    </location>
</feature>
<proteinExistence type="predicted"/>
<dbReference type="Proteomes" id="UP000253426">
    <property type="component" value="Unassembled WGS sequence"/>
</dbReference>
<keyword evidence="2" id="KW-0813">Transport</keyword>
<dbReference type="RefSeq" id="WP_113962347.1">
    <property type="nucleotide sequence ID" value="NZ_QNRR01000022.1"/>
</dbReference>
<dbReference type="InterPro" id="IPR038770">
    <property type="entry name" value="Na+/solute_symporter_sf"/>
</dbReference>
<feature type="transmembrane region" description="Helical" evidence="9">
    <location>
        <begin position="185"/>
        <end position="204"/>
    </location>
</feature>
<dbReference type="Gene3D" id="1.20.1530.20">
    <property type="match status" value="1"/>
</dbReference>
<feature type="transmembrane region" description="Helical" evidence="9">
    <location>
        <begin position="32"/>
        <end position="51"/>
    </location>
</feature>
<comment type="subcellular location">
    <subcellularLocation>
        <location evidence="1">Membrane</location>
        <topology evidence="1">Multi-pass membrane protein</topology>
    </subcellularLocation>
</comment>
<feature type="region of interest" description="Disordered" evidence="8">
    <location>
        <begin position="398"/>
        <end position="424"/>
    </location>
</feature>
<evidence type="ECO:0000313" key="12">
    <source>
        <dbReference type="Proteomes" id="UP000253426"/>
    </source>
</evidence>
<evidence type="ECO:0000256" key="5">
    <source>
        <dbReference type="ARBA" id="ARBA00022989"/>
    </source>
</evidence>
<keyword evidence="5 9" id="KW-1133">Transmembrane helix</keyword>
<keyword evidence="12" id="KW-1185">Reference proteome</keyword>
<feature type="domain" description="Cation/H+ exchanger transmembrane" evidence="10">
    <location>
        <begin position="18"/>
        <end position="384"/>
    </location>
</feature>
<evidence type="ECO:0000313" key="11">
    <source>
        <dbReference type="EMBL" id="RBP35352.1"/>
    </source>
</evidence>
<reference evidence="11 12" key="1">
    <citation type="submission" date="2018-06" db="EMBL/GenBank/DDBJ databases">
        <title>Genomic Encyclopedia of Type Strains, Phase IV (KMG-IV): sequencing the most valuable type-strain genomes for metagenomic binning, comparative biology and taxonomic classification.</title>
        <authorList>
            <person name="Goeker M."/>
        </authorList>
    </citation>
    <scope>NUCLEOTIDE SEQUENCE [LARGE SCALE GENOMIC DNA]</scope>
    <source>
        <strain evidence="11 12">DSM 25532</strain>
    </source>
</reference>
<dbReference type="GO" id="GO:0015297">
    <property type="term" value="F:antiporter activity"/>
    <property type="evidence" value="ECO:0007669"/>
    <property type="project" value="UniProtKB-KW"/>
</dbReference>
<evidence type="ECO:0000256" key="3">
    <source>
        <dbReference type="ARBA" id="ARBA00022449"/>
    </source>
</evidence>